<protein>
    <submittedName>
        <fullName evidence="1">Uncharacterized protein</fullName>
    </submittedName>
</protein>
<organism evidence="1 2">
    <name type="scientific">Avena sativa</name>
    <name type="common">Oat</name>
    <dbReference type="NCBI Taxonomy" id="4498"/>
    <lineage>
        <taxon>Eukaryota</taxon>
        <taxon>Viridiplantae</taxon>
        <taxon>Streptophyta</taxon>
        <taxon>Embryophyta</taxon>
        <taxon>Tracheophyta</taxon>
        <taxon>Spermatophyta</taxon>
        <taxon>Magnoliopsida</taxon>
        <taxon>Liliopsida</taxon>
        <taxon>Poales</taxon>
        <taxon>Poaceae</taxon>
        <taxon>BOP clade</taxon>
        <taxon>Pooideae</taxon>
        <taxon>Poodae</taxon>
        <taxon>Poeae</taxon>
        <taxon>Poeae Chloroplast Group 1 (Aveneae type)</taxon>
        <taxon>Aveninae</taxon>
        <taxon>Avena</taxon>
    </lineage>
</organism>
<evidence type="ECO:0000313" key="1">
    <source>
        <dbReference type="EnsemblPlants" id="AVESA.00010b.r2.4AG0629340.1.CDS"/>
    </source>
</evidence>
<keyword evidence="2" id="KW-1185">Reference proteome</keyword>
<accession>A0ACD5WGM5</accession>
<name>A0ACD5WGM5_AVESA</name>
<evidence type="ECO:0000313" key="2">
    <source>
        <dbReference type="Proteomes" id="UP001732700"/>
    </source>
</evidence>
<reference evidence="1" key="2">
    <citation type="submission" date="2025-09" db="UniProtKB">
        <authorList>
            <consortium name="EnsemblPlants"/>
        </authorList>
    </citation>
    <scope>IDENTIFICATION</scope>
</reference>
<dbReference type="Proteomes" id="UP001732700">
    <property type="component" value="Chromosome 4A"/>
</dbReference>
<proteinExistence type="predicted"/>
<reference evidence="1" key="1">
    <citation type="submission" date="2021-05" db="EMBL/GenBank/DDBJ databases">
        <authorList>
            <person name="Scholz U."/>
            <person name="Mascher M."/>
            <person name="Fiebig A."/>
        </authorList>
    </citation>
    <scope>NUCLEOTIDE SEQUENCE [LARGE SCALE GENOMIC DNA]</scope>
</reference>
<dbReference type="EnsemblPlants" id="AVESA.00010b.r2.4AG0629340.1">
    <property type="protein sequence ID" value="AVESA.00010b.r2.4AG0629340.1.CDS"/>
    <property type="gene ID" value="AVESA.00010b.r2.4AG0629340"/>
</dbReference>
<sequence length="822" mass="88435">MLTHSERVPVCSPQLVPSAAISEKCKVGEIKDEQKTCEADASNASVNQSPQSKMFPDSSPDNQDIEREYPSPTRKSESKKYVDQSGSTSVVPETLDTKIPDHLPVAFASPKSAIPTGQKGDTDSVPETLDTKIPDQLPVAFVSPKSALPTDEKGATDSVPNLEKADLTGEDSHTQKECYSKPILATREKSVVVPACAEPIDVSNAPELVSDPPTEEMGGTDSVPNLEKKYLSGEDSNTQKKGHSEIALITREKSVADPASCSEMIVTADVLKSLSDLEKGDSKCQDYNIQKELHNEYIVSSEKKLADPASCAELIDVSHVPERDSKGEDSNTPKEQYSEAALVTSEKMVVEPTSCSQSIDVSDVLQSASNLERRDLKDENSIIQKELFSESTLVSSEKMVVDPAPCAESIDVSDVLESVFNLQRTGLESEHSNIQKKLHEESIIVTRENVAIDPASRADSVHVPGVLESVPNLEKTYLEGEGSDNQKELHKGSTLVTRESMAVDPVPCGVSVDVPDALESLIEQNRGTLCMDAIAAIEEFMTTSAEEDQPQCSSPIALSPWGESGYYQGDAVDSALWGVQDDPINDMWSLLSPTPAPQHLSGAKSGGEGVHVNNAGNVTQGEIDFFQRGQTGVHGIDAGTITQGEIDFLQRSPTPGGYWGLTEQVKAEATAVPVSSIDLNTGLFGWQPSASERPNTGGGPWSTSQNPNLYYSYEATAPSVRTSHEASVTREFTDFGAANMGEAVGNNTKSWNTSAGNANRGSQRRDRYSQISESWLLSSNNSRSRPDGVSSGGTSRTAPRGTCKFHESGYCRKGSSCNNLHR</sequence>